<gene>
    <name evidence="9" type="primary">pepA</name>
    <name evidence="11" type="ORF">SAMN05421644_13718</name>
</gene>
<dbReference type="PANTHER" id="PTHR11963:SF23">
    <property type="entry name" value="CYTOSOL AMINOPEPTIDASE"/>
    <property type="match status" value="1"/>
</dbReference>
<evidence type="ECO:0000256" key="7">
    <source>
        <dbReference type="ARBA" id="ARBA00022801"/>
    </source>
</evidence>
<feature type="binding site" evidence="9">
    <location>
        <position position="292"/>
    </location>
    <ligand>
        <name>Mn(2+)</name>
        <dbReference type="ChEBI" id="CHEBI:29035"/>
        <label>2</label>
    </ligand>
</feature>
<comment type="subcellular location">
    <subcellularLocation>
        <location evidence="9">Cytoplasm</location>
    </subcellularLocation>
</comment>
<protein>
    <recommendedName>
        <fullName evidence="9">Probable cytosol aminopeptidase</fullName>
        <ecNumber evidence="9">3.4.11.1</ecNumber>
    </recommendedName>
    <alternativeName>
        <fullName evidence="9">Leucine aminopeptidase</fullName>
        <shortName evidence="9">LAP</shortName>
        <ecNumber evidence="9">3.4.11.10</ecNumber>
    </alternativeName>
    <alternativeName>
        <fullName evidence="9">Leucyl aminopeptidase</fullName>
    </alternativeName>
</protein>
<dbReference type="Pfam" id="PF02789">
    <property type="entry name" value="Peptidase_M17_N"/>
    <property type="match status" value="1"/>
</dbReference>
<evidence type="ECO:0000259" key="10">
    <source>
        <dbReference type="PROSITE" id="PS00631"/>
    </source>
</evidence>
<feature type="binding site" evidence="9">
    <location>
        <position position="351"/>
    </location>
    <ligand>
        <name>Mn(2+)</name>
        <dbReference type="ChEBI" id="CHEBI:29035"/>
        <label>1</label>
    </ligand>
</feature>
<dbReference type="NCBIfam" id="NF002073">
    <property type="entry name" value="PRK00913.1-2"/>
    <property type="match status" value="1"/>
</dbReference>
<dbReference type="GO" id="GO:0006508">
    <property type="term" value="P:proteolysis"/>
    <property type="evidence" value="ECO:0007669"/>
    <property type="project" value="UniProtKB-KW"/>
</dbReference>
<evidence type="ECO:0000256" key="8">
    <source>
        <dbReference type="ARBA" id="ARBA00023211"/>
    </source>
</evidence>
<evidence type="ECO:0000256" key="1">
    <source>
        <dbReference type="ARBA" id="ARBA00000135"/>
    </source>
</evidence>
<comment type="function">
    <text evidence="9">Presumably involved in the processing and regular turnover of intracellular proteins. Catalyzes the removal of unsubstituted N-terminal amino acids from various peptides.</text>
</comment>
<keyword evidence="12" id="KW-1185">Reference proteome</keyword>
<dbReference type="SUPFAM" id="SSF52949">
    <property type="entry name" value="Macro domain-like"/>
    <property type="match status" value="1"/>
</dbReference>
<feature type="binding site" evidence="9">
    <location>
        <position position="269"/>
    </location>
    <ligand>
        <name>Mn(2+)</name>
        <dbReference type="ChEBI" id="CHEBI:29035"/>
        <label>2</label>
    </ligand>
</feature>
<reference evidence="12" key="1">
    <citation type="submission" date="2016-10" db="EMBL/GenBank/DDBJ databases">
        <authorList>
            <person name="Varghese N."/>
            <person name="Submissions S."/>
        </authorList>
    </citation>
    <scope>NUCLEOTIDE SEQUENCE [LARGE SCALE GENOMIC DNA]</scope>
    <source>
        <strain evidence="12">DSM 173</strain>
    </source>
</reference>
<organism evidence="11 12">
    <name type="scientific">Allochromatium warmingii</name>
    <name type="common">Chromatium warmingii</name>
    <dbReference type="NCBI Taxonomy" id="61595"/>
    <lineage>
        <taxon>Bacteria</taxon>
        <taxon>Pseudomonadati</taxon>
        <taxon>Pseudomonadota</taxon>
        <taxon>Gammaproteobacteria</taxon>
        <taxon>Chromatiales</taxon>
        <taxon>Chromatiaceae</taxon>
        <taxon>Allochromatium</taxon>
    </lineage>
</organism>
<evidence type="ECO:0000256" key="4">
    <source>
        <dbReference type="ARBA" id="ARBA00022438"/>
    </source>
</evidence>
<evidence type="ECO:0000313" key="12">
    <source>
        <dbReference type="Proteomes" id="UP000198672"/>
    </source>
</evidence>
<keyword evidence="9" id="KW-0963">Cytoplasm</keyword>
<dbReference type="GO" id="GO:0030145">
    <property type="term" value="F:manganese ion binding"/>
    <property type="evidence" value="ECO:0007669"/>
    <property type="project" value="UniProtKB-UniRule"/>
</dbReference>
<evidence type="ECO:0000256" key="3">
    <source>
        <dbReference type="ARBA" id="ARBA00009528"/>
    </source>
</evidence>
<dbReference type="InterPro" id="IPR011356">
    <property type="entry name" value="Leucine_aapep/pepB"/>
</dbReference>
<accession>A0A1H3HWA4</accession>
<dbReference type="PRINTS" id="PR00481">
    <property type="entry name" value="LAMNOPPTDASE"/>
</dbReference>
<dbReference type="PROSITE" id="PS00631">
    <property type="entry name" value="CYTOSOL_AP"/>
    <property type="match status" value="1"/>
</dbReference>
<dbReference type="Gene3D" id="3.40.630.10">
    <property type="entry name" value="Zn peptidases"/>
    <property type="match status" value="1"/>
</dbReference>
<dbReference type="EC" id="3.4.11.1" evidence="9"/>
<dbReference type="PANTHER" id="PTHR11963">
    <property type="entry name" value="LEUCINE AMINOPEPTIDASE-RELATED"/>
    <property type="match status" value="1"/>
</dbReference>
<name>A0A1H3HWA4_ALLWA</name>
<keyword evidence="7 9" id="KW-0378">Hydrolase</keyword>
<keyword evidence="6 9" id="KW-0479">Metal-binding</keyword>
<dbReference type="CDD" id="cd00433">
    <property type="entry name" value="Peptidase_M17"/>
    <property type="match status" value="1"/>
</dbReference>
<dbReference type="SUPFAM" id="SSF53187">
    <property type="entry name" value="Zn-dependent exopeptidases"/>
    <property type="match status" value="1"/>
</dbReference>
<dbReference type="InterPro" id="IPR000819">
    <property type="entry name" value="Peptidase_M17_C"/>
</dbReference>
<comment type="cofactor">
    <cofactor evidence="9">
        <name>Mn(2+)</name>
        <dbReference type="ChEBI" id="CHEBI:29035"/>
    </cofactor>
    <text evidence="9">Binds 2 manganese ions per subunit.</text>
</comment>
<evidence type="ECO:0000256" key="2">
    <source>
        <dbReference type="ARBA" id="ARBA00000967"/>
    </source>
</evidence>
<feature type="active site" evidence="9">
    <location>
        <position position="355"/>
    </location>
</feature>
<dbReference type="Proteomes" id="UP000198672">
    <property type="component" value="Unassembled WGS sequence"/>
</dbReference>
<evidence type="ECO:0000256" key="5">
    <source>
        <dbReference type="ARBA" id="ARBA00022670"/>
    </source>
</evidence>
<evidence type="ECO:0000256" key="6">
    <source>
        <dbReference type="ARBA" id="ARBA00022723"/>
    </source>
</evidence>
<dbReference type="NCBIfam" id="NF002074">
    <property type="entry name" value="PRK00913.1-4"/>
    <property type="match status" value="1"/>
</dbReference>
<feature type="binding site" evidence="9">
    <location>
        <position position="274"/>
    </location>
    <ligand>
        <name>Mn(2+)</name>
        <dbReference type="ChEBI" id="CHEBI:29035"/>
        <label>2</label>
    </ligand>
</feature>
<dbReference type="GO" id="GO:0005737">
    <property type="term" value="C:cytoplasm"/>
    <property type="evidence" value="ECO:0007669"/>
    <property type="project" value="UniProtKB-SubCell"/>
</dbReference>
<comment type="catalytic activity">
    <reaction evidence="1 9">
        <text>Release of an N-terminal amino acid, Xaa-|-Yaa-, in which Xaa is preferably Leu, but may be other amino acids including Pro although not Arg or Lys, and Yaa may be Pro. Amino acid amides and methyl esters are also readily hydrolyzed, but rates on arylamides are exceedingly low.</text>
        <dbReference type="EC" id="3.4.11.1"/>
    </reaction>
</comment>
<dbReference type="STRING" id="61595.SAMN05421644_13718"/>
<dbReference type="EC" id="3.4.11.10" evidence="9"/>
<dbReference type="InterPro" id="IPR023042">
    <property type="entry name" value="Peptidase_M17_leu_NH2_pept"/>
</dbReference>
<dbReference type="AlphaFoldDB" id="A0A1H3HWA4"/>
<proteinExistence type="inferred from homology"/>
<comment type="catalytic activity">
    <reaction evidence="2 9">
        <text>Release of an N-terminal amino acid, preferentially leucine, but not glutamic or aspartic acids.</text>
        <dbReference type="EC" id="3.4.11.10"/>
    </reaction>
</comment>
<dbReference type="RefSeq" id="WP_091334579.1">
    <property type="nucleotide sequence ID" value="NZ_FNOW01000037.1"/>
</dbReference>
<dbReference type="InterPro" id="IPR043472">
    <property type="entry name" value="Macro_dom-like"/>
</dbReference>
<dbReference type="Gene3D" id="3.40.220.10">
    <property type="entry name" value="Leucine Aminopeptidase, subunit E, domain 1"/>
    <property type="match status" value="1"/>
</dbReference>
<feature type="domain" description="Cytosol aminopeptidase" evidence="10">
    <location>
        <begin position="349"/>
        <end position="356"/>
    </location>
</feature>
<dbReference type="GO" id="GO:0070006">
    <property type="term" value="F:metalloaminopeptidase activity"/>
    <property type="evidence" value="ECO:0007669"/>
    <property type="project" value="InterPro"/>
</dbReference>
<dbReference type="OrthoDB" id="9809354at2"/>
<dbReference type="InterPro" id="IPR008283">
    <property type="entry name" value="Peptidase_M17_N"/>
</dbReference>
<feature type="active site" evidence="9">
    <location>
        <position position="281"/>
    </location>
</feature>
<dbReference type="HAMAP" id="MF_00181">
    <property type="entry name" value="Cytosol_peptidase_M17"/>
    <property type="match status" value="1"/>
</dbReference>
<evidence type="ECO:0000256" key="9">
    <source>
        <dbReference type="HAMAP-Rule" id="MF_00181"/>
    </source>
</evidence>
<sequence length="499" mass="53344">MEFKIKTGDFAAHKTPCLVVGIFEKRKLSAAAERLDHASDGYLSQRLKSGDIDGTAGQTLLLYAVPGVAAERVLVIGLGKKKETTRAQYRQAFAAATTWLQQSAAGEATCVLPDPLPPSLDLYGSVRDLVITVADKVYRYSYTKTDDKRAPKTPLKRVTVWVSKKAEMVDAERAVQHGQAMAEGIRLARELGNLPGNLCTPSYLADQARALGARYPKLNIEVLDEAQLAELGMGALLSVSRGSRQPAKLIVMHYQGAAKATKPLVLVGKGLTFDAGGISLKPAAEMDEMKYDMAGGAAVIGALCAACELELPLHLIGVVPASENLPDGAANKPGDIVTSLSGQTIEILNTDAEGRLILCDALTYCERFEPEIVIDLATLTGACVIALGKHPAGLFTADDRLAAELLAAGEAAGDRAWRLPLWEEYQPQLDSNFADMANVGGRDGGAITAACFLSRFTKHYRWAHLDIAGIAWQSGKDKGGTGRPVALLTHWLLERAGQQ</sequence>
<keyword evidence="4 9" id="KW-0031">Aminopeptidase</keyword>
<evidence type="ECO:0000313" key="11">
    <source>
        <dbReference type="EMBL" id="SDY19535.1"/>
    </source>
</evidence>
<feature type="binding site" evidence="9">
    <location>
        <position position="353"/>
    </location>
    <ligand>
        <name>Mn(2+)</name>
        <dbReference type="ChEBI" id="CHEBI:29035"/>
        <label>2</label>
    </ligand>
</feature>
<dbReference type="EMBL" id="FNOW01000037">
    <property type="protein sequence ID" value="SDY19535.1"/>
    <property type="molecule type" value="Genomic_DNA"/>
</dbReference>
<dbReference type="FunFam" id="3.40.630.10:FF:000004">
    <property type="entry name" value="Probable cytosol aminopeptidase"/>
    <property type="match status" value="1"/>
</dbReference>
<keyword evidence="5 9" id="KW-0645">Protease</keyword>
<comment type="similarity">
    <text evidence="3 9">Belongs to the peptidase M17 family.</text>
</comment>
<keyword evidence="8 9" id="KW-0464">Manganese</keyword>
<dbReference type="NCBIfam" id="NF002077">
    <property type="entry name" value="PRK00913.2-4"/>
    <property type="match status" value="1"/>
</dbReference>
<feature type="binding site" evidence="9">
    <location>
        <position position="353"/>
    </location>
    <ligand>
        <name>Mn(2+)</name>
        <dbReference type="ChEBI" id="CHEBI:29035"/>
        <label>1</label>
    </ligand>
</feature>
<feature type="binding site" evidence="9">
    <location>
        <position position="274"/>
    </location>
    <ligand>
        <name>Mn(2+)</name>
        <dbReference type="ChEBI" id="CHEBI:29035"/>
        <label>1</label>
    </ligand>
</feature>
<dbReference type="Pfam" id="PF00883">
    <property type="entry name" value="Peptidase_M17"/>
    <property type="match status" value="1"/>
</dbReference>